<comment type="caution">
    <text evidence="2">The sequence shown here is derived from an EMBL/GenBank/DDBJ whole genome shotgun (WGS) entry which is preliminary data.</text>
</comment>
<proteinExistence type="predicted"/>
<evidence type="ECO:0000313" key="2">
    <source>
        <dbReference type="EMBL" id="MCP9765970.1"/>
    </source>
</evidence>
<accession>A0AAE3KXW4</accession>
<dbReference type="EMBL" id="RJUF01000194">
    <property type="protein sequence ID" value="MCP9765970.1"/>
    <property type="molecule type" value="Genomic_DNA"/>
</dbReference>
<evidence type="ECO:0000259" key="1">
    <source>
        <dbReference type="Pfam" id="PF10047"/>
    </source>
</evidence>
<name>A0AAE3KXW4_9BACT</name>
<protein>
    <submittedName>
        <fullName evidence="2">DUF2281 domain-containing protein</fullName>
    </submittedName>
</protein>
<dbReference type="Pfam" id="PF10047">
    <property type="entry name" value="DUF2281"/>
    <property type="match status" value="1"/>
</dbReference>
<reference evidence="2 3" key="1">
    <citation type="submission" date="2018-11" db="EMBL/GenBank/DDBJ databases">
        <title>Novel bacteria species description.</title>
        <authorList>
            <person name="Han J.-H."/>
        </authorList>
    </citation>
    <scope>NUCLEOTIDE SEQUENCE [LARGE SCALE GENOMIC DNA]</scope>
    <source>
        <strain evidence="2 3">KCTC23259</strain>
    </source>
</reference>
<evidence type="ECO:0000313" key="3">
    <source>
        <dbReference type="Proteomes" id="UP001204144"/>
    </source>
</evidence>
<dbReference type="RefSeq" id="WP_255039679.1">
    <property type="nucleotide sequence ID" value="NZ_RJUF01000194.1"/>
</dbReference>
<sequence>MEAIELGREIGKLPHNLQSEVLAFIELLKAKQENLSKKKQREFGIGKGKIKISEDFDAPLEDFKDYM</sequence>
<dbReference type="InterPro" id="IPR018739">
    <property type="entry name" value="DUF2281"/>
</dbReference>
<keyword evidence="3" id="KW-1185">Reference proteome</keyword>
<feature type="domain" description="DUF2281" evidence="1">
    <location>
        <begin position="6"/>
        <end position="66"/>
    </location>
</feature>
<organism evidence="2 3">
    <name type="scientific">Lacihabitans soyangensis</name>
    <dbReference type="NCBI Taxonomy" id="869394"/>
    <lineage>
        <taxon>Bacteria</taxon>
        <taxon>Pseudomonadati</taxon>
        <taxon>Bacteroidota</taxon>
        <taxon>Cytophagia</taxon>
        <taxon>Cytophagales</taxon>
        <taxon>Leadbetterellaceae</taxon>
        <taxon>Lacihabitans</taxon>
    </lineage>
</organism>
<gene>
    <name evidence="2" type="ORF">EGI31_23790</name>
</gene>
<dbReference type="Proteomes" id="UP001204144">
    <property type="component" value="Unassembled WGS sequence"/>
</dbReference>
<dbReference type="AlphaFoldDB" id="A0AAE3KXW4"/>